<dbReference type="EC" id="2.7.7.13" evidence="3"/>
<evidence type="ECO:0000259" key="2">
    <source>
        <dbReference type="PROSITE" id="PS51371"/>
    </source>
</evidence>
<keyword evidence="4" id="KW-1185">Reference proteome</keyword>
<name>A3PE53_PROM0</name>
<sequence length="356" mass="40461">MKRNFFIKNCRDFSVNIKDNVGEAIQKINKGGFQICLVFNEQNYLEGIITDSDLRRGILNGVSKSSKLSDVINYQPIKVHEFLSEEKIYRLMIKNHIFHIPLVDENNKFKGIFVSNNLIEESFINETFFILAGGKGLRMRPLTKNLPKPMLHISGKPMIELIINNAKEFGFRNFVLSIGYLGEVIKEYFGNGDKFGINISYIQEEKPLGTAGSLAYLKKDLLTDYVFITNGDVVTSLEYSNMLNFAKYTKADGVIAVKEFGLQNPFGVIETSNDNFIGISEKPIYKSTINAGVYVVSKNLIGLIEKGKHIDMNQLFELGINKKKILKVFALHEEWTDVGRPEDYKRIRNSSKANEI</sequence>
<dbReference type="KEGG" id="pmg:P9301_14051"/>
<dbReference type="Proteomes" id="UP000001430">
    <property type="component" value="Chromosome"/>
</dbReference>
<dbReference type="CDD" id="cd06426">
    <property type="entry name" value="NTP_transferase_like_2"/>
    <property type="match status" value="1"/>
</dbReference>
<evidence type="ECO:0000313" key="3">
    <source>
        <dbReference type="EMBL" id="ABO18028.1"/>
    </source>
</evidence>
<dbReference type="PANTHER" id="PTHR22572">
    <property type="entry name" value="SUGAR-1-PHOSPHATE GUANYL TRANSFERASE"/>
    <property type="match status" value="1"/>
</dbReference>
<dbReference type="Pfam" id="PF00571">
    <property type="entry name" value="CBS"/>
    <property type="match status" value="2"/>
</dbReference>
<keyword evidence="1" id="KW-0129">CBS domain</keyword>
<dbReference type="InterPro" id="IPR046342">
    <property type="entry name" value="CBS_dom_sf"/>
</dbReference>
<dbReference type="Gene3D" id="3.90.550.10">
    <property type="entry name" value="Spore Coat Polysaccharide Biosynthesis Protein SpsA, Chain A"/>
    <property type="match status" value="1"/>
</dbReference>
<dbReference type="InterPro" id="IPR050486">
    <property type="entry name" value="Mannose-1P_guanyltransferase"/>
</dbReference>
<evidence type="ECO:0000256" key="1">
    <source>
        <dbReference type="PROSITE-ProRule" id="PRU00703"/>
    </source>
</evidence>
<dbReference type="InterPro" id="IPR029044">
    <property type="entry name" value="Nucleotide-diphossugar_trans"/>
</dbReference>
<feature type="domain" description="CBS" evidence="2">
    <location>
        <begin position="72"/>
        <end position="129"/>
    </location>
</feature>
<dbReference type="HOGENOM" id="CLU_045375_0_0_3"/>
<reference evidence="3 4" key="1">
    <citation type="journal article" date="2007" name="PLoS Genet.">
        <title>Patterns and implications of gene gain and loss in the evolution of Prochlorococcus.</title>
        <authorList>
            <person name="Kettler G.C."/>
            <person name="Martiny A.C."/>
            <person name="Huang K."/>
            <person name="Zucker J."/>
            <person name="Coleman M.L."/>
            <person name="Rodrigue S."/>
            <person name="Chen F."/>
            <person name="Lapidus A."/>
            <person name="Ferriera S."/>
            <person name="Johnson J."/>
            <person name="Steglich C."/>
            <person name="Church G.M."/>
            <person name="Richardson P."/>
            <person name="Chisholm S.W."/>
        </authorList>
    </citation>
    <scope>NUCLEOTIDE SEQUENCE [LARGE SCALE GENOMIC DNA]</scope>
    <source>
        <strain evidence="3 4">MIT 9301</strain>
    </source>
</reference>
<dbReference type="SUPFAM" id="SSF54631">
    <property type="entry name" value="CBS-domain pair"/>
    <property type="match status" value="1"/>
</dbReference>
<dbReference type="STRING" id="167546.P9301_14051"/>
<dbReference type="PROSITE" id="PS51371">
    <property type="entry name" value="CBS"/>
    <property type="match status" value="2"/>
</dbReference>
<protein>
    <submittedName>
        <fullName evidence="3">Nucleoside-diphosphate-sugar pyrophosphorylase</fullName>
        <ecNumber evidence="3">2.7.7.13</ecNumber>
    </submittedName>
</protein>
<accession>A3PE53</accession>
<dbReference type="InterPro" id="IPR005835">
    <property type="entry name" value="NTP_transferase_dom"/>
</dbReference>
<keyword evidence="3" id="KW-0548">Nucleotidyltransferase</keyword>
<dbReference type="Gene3D" id="3.10.580.10">
    <property type="entry name" value="CBS-domain"/>
    <property type="match status" value="1"/>
</dbReference>
<gene>
    <name evidence="3" type="ordered locus">P9301_14051</name>
</gene>
<dbReference type="eggNOG" id="COG1208">
    <property type="taxonomic scope" value="Bacteria"/>
</dbReference>
<dbReference type="AlphaFoldDB" id="A3PE53"/>
<dbReference type="Pfam" id="PF00483">
    <property type="entry name" value="NTP_transferase"/>
    <property type="match status" value="1"/>
</dbReference>
<feature type="domain" description="CBS" evidence="2">
    <location>
        <begin position="6"/>
        <end position="65"/>
    </location>
</feature>
<dbReference type="OrthoDB" id="9801899at2"/>
<dbReference type="RefSeq" id="WP_011863337.1">
    <property type="nucleotide sequence ID" value="NC_009091.1"/>
</dbReference>
<dbReference type="EMBL" id="CP000576">
    <property type="protein sequence ID" value="ABO18028.1"/>
    <property type="molecule type" value="Genomic_DNA"/>
</dbReference>
<keyword evidence="3" id="KW-0808">Transferase</keyword>
<evidence type="ECO:0000313" key="4">
    <source>
        <dbReference type="Proteomes" id="UP000001430"/>
    </source>
</evidence>
<dbReference type="SUPFAM" id="SSF53448">
    <property type="entry name" value="Nucleotide-diphospho-sugar transferases"/>
    <property type="match status" value="1"/>
</dbReference>
<proteinExistence type="predicted"/>
<dbReference type="GO" id="GO:0004475">
    <property type="term" value="F:mannose-1-phosphate guanylyltransferase (GTP) activity"/>
    <property type="evidence" value="ECO:0007669"/>
    <property type="project" value="UniProtKB-EC"/>
</dbReference>
<dbReference type="InterPro" id="IPR000644">
    <property type="entry name" value="CBS_dom"/>
</dbReference>
<organism evidence="3 4">
    <name type="scientific">Prochlorococcus marinus (strain MIT 9301)</name>
    <dbReference type="NCBI Taxonomy" id="167546"/>
    <lineage>
        <taxon>Bacteria</taxon>
        <taxon>Bacillati</taxon>
        <taxon>Cyanobacteriota</taxon>
        <taxon>Cyanophyceae</taxon>
        <taxon>Synechococcales</taxon>
        <taxon>Prochlorococcaceae</taxon>
        <taxon>Prochlorococcus</taxon>
    </lineage>
</organism>